<evidence type="ECO:0000256" key="1">
    <source>
        <dbReference type="SAM" id="Coils"/>
    </source>
</evidence>
<evidence type="ECO:0000313" key="4">
    <source>
        <dbReference type="EMBL" id="GJJ78092.1"/>
    </source>
</evidence>
<feature type="region of interest" description="Disordered" evidence="2">
    <location>
        <begin position="1"/>
        <end position="26"/>
    </location>
</feature>
<accession>A0A9P3HKW1</accession>
<sequence>MDSLAKTPAAPWSALNQDETRRATERNNELKEEYRTMQLYLHGLHNQFLENNKLSKLEAQAGGAAIALTQQQSDQLYYQELFEKYRFNYLEHATKEKFLKQLLADEPMALTNADVQELSTRNDEHRRYLEELELEIANFAGELNEAVGLVYQDYDGMGKDHVQMTKMLHEMQEMEAELAQLKTLEDKYMGMTISDSQNVLENLTRELHQVHQEKDEVTSNIQDLKWQESQLQERNQKLAAQRIQTEARAKEAVKMSAFRQPEIEAAYKECLEITKRYQDGVGLESIQFLNESSSLLLEYRITPGSATVHTVPGLTSGNSNKVPQSKKSGSHRKAILTQFLIRLHPQSGRLLSVSIENAGCDVKDVIQIAKTRNDISFLVTETLDRIMKAHP</sequence>
<feature type="domain" description="Kinetochore protein Sos7 coiled-coil" evidence="3">
    <location>
        <begin position="80"/>
        <end position="154"/>
    </location>
</feature>
<reference evidence="4" key="1">
    <citation type="submission" date="2021-11" db="EMBL/GenBank/DDBJ databases">
        <authorList>
            <person name="Herlambang A."/>
            <person name="Guo Y."/>
            <person name="Takashima Y."/>
            <person name="Nishizawa T."/>
        </authorList>
    </citation>
    <scope>NUCLEOTIDE SEQUENCE</scope>
    <source>
        <strain evidence="4">E1425</strain>
    </source>
</reference>
<dbReference type="Proteomes" id="UP000827284">
    <property type="component" value="Unassembled WGS sequence"/>
</dbReference>
<feature type="region of interest" description="Disordered" evidence="2">
    <location>
        <begin position="310"/>
        <end position="329"/>
    </location>
</feature>
<organism evidence="4 5">
    <name type="scientific">Entomortierella parvispora</name>
    <dbReference type="NCBI Taxonomy" id="205924"/>
    <lineage>
        <taxon>Eukaryota</taxon>
        <taxon>Fungi</taxon>
        <taxon>Fungi incertae sedis</taxon>
        <taxon>Mucoromycota</taxon>
        <taxon>Mortierellomycotina</taxon>
        <taxon>Mortierellomycetes</taxon>
        <taxon>Mortierellales</taxon>
        <taxon>Mortierellaceae</taxon>
        <taxon>Entomortierella</taxon>
    </lineage>
</organism>
<dbReference type="Pfam" id="PF20882">
    <property type="entry name" value="Sos7"/>
    <property type="match status" value="1"/>
</dbReference>
<comment type="caution">
    <text evidence="4">The sequence shown here is derived from an EMBL/GenBank/DDBJ whole genome shotgun (WGS) entry which is preliminary data.</text>
</comment>
<dbReference type="GO" id="GO:0034501">
    <property type="term" value="P:protein localization to kinetochore"/>
    <property type="evidence" value="ECO:0007669"/>
    <property type="project" value="InterPro"/>
</dbReference>
<proteinExistence type="predicted"/>
<evidence type="ECO:0000259" key="3">
    <source>
        <dbReference type="Pfam" id="PF20882"/>
    </source>
</evidence>
<dbReference type="GO" id="GO:0051315">
    <property type="term" value="P:attachment of mitotic spindle microtubules to kinetochore"/>
    <property type="evidence" value="ECO:0007669"/>
    <property type="project" value="TreeGrafter"/>
</dbReference>
<dbReference type="PANTHER" id="PTHR37329">
    <property type="entry name" value="KINETOCHORE PROTEIN SOS7"/>
    <property type="match status" value="1"/>
</dbReference>
<dbReference type="OrthoDB" id="18959at2759"/>
<keyword evidence="5" id="KW-1185">Reference proteome</keyword>
<dbReference type="AlphaFoldDB" id="A0A9P3HKW1"/>
<dbReference type="EMBL" id="BQFW01000014">
    <property type="protein sequence ID" value="GJJ78092.1"/>
    <property type="molecule type" value="Genomic_DNA"/>
</dbReference>
<feature type="coiled-coil region" evidence="1">
    <location>
        <begin position="115"/>
        <end position="248"/>
    </location>
</feature>
<dbReference type="InterPro" id="IPR048781">
    <property type="entry name" value="Sos7_CC"/>
</dbReference>
<evidence type="ECO:0000256" key="2">
    <source>
        <dbReference type="SAM" id="MobiDB-lite"/>
    </source>
</evidence>
<protein>
    <recommendedName>
        <fullName evidence="3">Kinetochore protein Sos7 coiled-coil domain-containing protein</fullName>
    </recommendedName>
</protein>
<evidence type="ECO:0000313" key="5">
    <source>
        <dbReference type="Proteomes" id="UP000827284"/>
    </source>
</evidence>
<dbReference type="GO" id="GO:0000776">
    <property type="term" value="C:kinetochore"/>
    <property type="evidence" value="ECO:0007669"/>
    <property type="project" value="InterPro"/>
</dbReference>
<feature type="compositionally biased region" description="Polar residues" evidence="2">
    <location>
        <begin position="310"/>
        <end position="327"/>
    </location>
</feature>
<gene>
    <name evidence="4" type="ORF">EMPS_10451</name>
</gene>
<dbReference type="InterPro" id="IPR037475">
    <property type="entry name" value="Sos7"/>
</dbReference>
<dbReference type="PANTHER" id="PTHR37329:SF1">
    <property type="entry name" value="KINETOCHORE PROTEIN SOS7"/>
    <property type="match status" value="1"/>
</dbReference>
<reference evidence="4" key="2">
    <citation type="journal article" date="2022" name="Microbiol. Resour. Announc.">
        <title>Whole-Genome Sequence of Entomortierella parvispora E1425, a Mucoromycotan Fungus Associated with Burkholderiaceae-Related Endosymbiotic Bacteria.</title>
        <authorList>
            <person name="Herlambang A."/>
            <person name="Guo Y."/>
            <person name="Takashima Y."/>
            <person name="Narisawa K."/>
            <person name="Ohta H."/>
            <person name="Nishizawa T."/>
        </authorList>
    </citation>
    <scope>NUCLEOTIDE SEQUENCE</scope>
    <source>
        <strain evidence="4">E1425</strain>
    </source>
</reference>
<keyword evidence="1" id="KW-0175">Coiled coil</keyword>
<name>A0A9P3HKW1_9FUNG</name>